<feature type="modified residue" description="4-aspartylphosphate" evidence="1">
    <location>
        <position position="53"/>
    </location>
</feature>
<proteinExistence type="predicted"/>
<dbReference type="Gene3D" id="2.40.50.1020">
    <property type="entry name" value="LytTr DNA-binding domain"/>
    <property type="match status" value="1"/>
</dbReference>
<dbReference type="PANTHER" id="PTHR37299:SF1">
    <property type="entry name" value="STAGE 0 SPORULATION PROTEIN A HOMOLOG"/>
    <property type="match status" value="1"/>
</dbReference>
<dbReference type="Proteomes" id="UP001595665">
    <property type="component" value="Unassembled WGS sequence"/>
</dbReference>
<accession>A0ABV7PIC7</accession>
<dbReference type="InterPro" id="IPR011006">
    <property type="entry name" value="CheY-like_superfamily"/>
</dbReference>
<organism evidence="4 5">
    <name type="scientific">Massilia haematophila</name>
    <dbReference type="NCBI Taxonomy" id="457923"/>
    <lineage>
        <taxon>Bacteria</taxon>
        <taxon>Pseudomonadati</taxon>
        <taxon>Pseudomonadota</taxon>
        <taxon>Betaproteobacteria</taxon>
        <taxon>Burkholderiales</taxon>
        <taxon>Oxalobacteraceae</taxon>
        <taxon>Telluria group</taxon>
        <taxon>Massilia</taxon>
    </lineage>
</organism>
<evidence type="ECO:0000256" key="1">
    <source>
        <dbReference type="PROSITE-ProRule" id="PRU00169"/>
    </source>
</evidence>
<reference evidence="5" key="1">
    <citation type="journal article" date="2019" name="Int. J. Syst. Evol. Microbiol.">
        <title>The Global Catalogue of Microorganisms (GCM) 10K type strain sequencing project: providing services to taxonomists for standard genome sequencing and annotation.</title>
        <authorList>
            <consortium name="The Broad Institute Genomics Platform"/>
            <consortium name="The Broad Institute Genome Sequencing Center for Infectious Disease"/>
            <person name="Wu L."/>
            <person name="Ma J."/>
        </authorList>
    </citation>
    <scope>NUCLEOTIDE SEQUENCE [LARGE SCALE GENOMIC DNA]</scope>
    <source>
        <strain evidence="5">CCM 7480</strain>
    </source>
</reference>
<dbReference type="PROSITE" id="PS50930">
    <property type="entry name" value="HTH_LYTTR"/>
    <property type="match status" value="1"/>
</dbReference>
<dbReference type="InterPro" id="IPR001789">
    <property type="entry name" value="Sig_transdc_resp-reg_receiver"/>
</dbReference>
<dbReference type="SMART" id="SM00448">
    <property type="entry name" value="REC"/>
    <property type="match status" value="1"/>
</dbReference>
<keyword evidence="5" id="KW-1185">Reference proteome</keyword>
<dbReference type="RefSeq" id="WP_379733530.1">
    <property type="nucleotide sequence ID" value="NZ_JBHRVV010000001.1"/>
</dbReference>
<protein>
    <submittedName>
        <fullName evidence="4">LytR/AlgR family response regulator transcription factor</fullName>
    </submittedName>
</protein>
<sequence>MRVIIVDDEHLARALLREYLAGHPEVEIVAECANGFEAVKAIGELQPDLVFLDIQMPKLDGFEVVELAGARTRYVFVTAYDQFALKAFEVRAIDYLLKPFSRERLAQALESARGRAVPQEAVEAVALEAARRDGFLTRILVREGARVHVVPAESIAWIEAQDDYVEIHAGGRAHLKNGRMAELEQGLDPAMFLRAHRSYIVNVGAIERIEAASKDSWCAVLKDGKRIPVSRSGYQKLREMMR</sequence>
<feature type="domain" description="Response regulatory" evidence="2">
    <location>
        <begin position="2"/>
        <end position="113"/>
    </location>
</feature>
<evidence type="ECO:0000259" key="3">
    <source>
        <dbReference type="PROSITE" id="PS50930"/>
    </source>
</evidence>
<dbReference type="Pfam" id="PF04397">
    <property type="entry name" value="LytTR"/>
    <property type="match status" value="1"/>
</dbReference>
<dbReference type="Gene3D" id="3.40.50.2300">
    <property type="match status" value="1"/>
</dbReference>
<feature type="domain" description="HTH LytTR-type" evidence="3">
    <location>
        <begin position="139"/>
        <end position="242"/>
    </location>
</feature>
<dbReference type="SUPFAM" id="SSF52172">
    <property type="entry name" value="CheY-like"/>
    <property type="match status" value="1"/>
</dbReference>
<dbReference type="SMART" id="SM00850">
    <property type="entry name" value="LytTR"/>
    <property type="match status" value="1"/>
</dbReference>
<evidence type="ECO:0000259" key="2">
    <source>
        <dbReference type="PROSITE" id="PS50110"/>
    </source>
</evidence>
<dbReference type="InterPro" id="IPR046947">
    <property type="entry name" value="LytR-like"/>
</dbReference>
<dbReference type="PANTHER" id="PTHR37299">
    <property type="entry name" value="TRANSCRIPTIONAL REGULATOR-RELATED"/>
    <property type="match status" value="1"/>
</dbReference>
<dbReference type="PROSITE" id="PS50110">
    <property type="entry name" value="RESPONSE_REGULATORY"/>
    <property type="match status" value="1"/>
</dbReference>
<name>A0ABV7PIC7_9BURK</name>
<keyword evidence="1" id="KW-0597">Phosphoprotein</keyword>
<evidence type="ECO:0000313" key="5">
    <source>
        <dbReference type="Proteomes" id="UP001595665"/>
    </source>
</evidence>
<dbReference type="EMBL" id="JBHRVV010000001">
    <property type="protein sequence ID" value="MFC3457291.1"/>
    <property type="molecule type" value="Genomic_DNA"/>
</dbReference>
<dbReference type="Pfam" id="PF00072">
    <property type="entry name" value="Response_reg"/>
    <property type="match status" value="1"/>
</dbReference>
<evidence type="ECO:0000313" key="4">
    <source>
        <dbReference type="EMBL" id="MFC3457291.1"/>
    </source>
</evidence>
<dbReference type="InterPro" id="IPR007492">
    <property type="entry name" value="LytTR_DNA-bd_dom"/>
</dbReference>
<comment type="caution">
    <text evidence="4">The sequence shown here is derived from an EMBL/GenBank/DDBJ whole genome shotgun (WGS) entry which is preliminary data.</text>
</comment>
<gene>
    <name evidence="4" type="ORF">ACFOPH_03365</name>
</gene>